<sequence>MGKLRGSGYGGLLEAFGMGMVMVTVKPARAATGKGRPNSPVIPLTSLPPKIPGSEAPFPDSSALDRRTAMASATSSAEILRHTTAFTSETLSQSKLRLRLLSALRRKLPTSDQNVLRQLNLAAETLENAIPLPAPSIDRPLSASPRSSSTLTLIPSSPRSFYLFSTLFSTAILKPLTLSSIYSPPILHWLDQKLHRWC</sequence>
<protein>
    <submittedName>
        <fullName evidence="2">Uncharacterized protein</fullName>
    </submittedName>
</protein>
<reference evidence="2 3" key="1">
    <citation type="journal article" date="2018" name="PLoS Genet.">
        <title>Population sequencing reveals clonal diversity and ancestral inbreeding in the grapevine cultivar Chardonnay.</title>
        <authorList>
            <person name="Roach M.J."/>
            <person name="Johnson D.L."/>
            <person name="Bohlmann J."/>
            <person name="van Vuuren H.J."/>
            <person name="Jones S.J."/>
            <person name="Pretorius I.S."/>
            <person name="Schmidt S.A."/>
            <person name="Borneman A.R."/>
        </authorList>
    </citation>
    <scope>NUCLEOTIDE SEQUENCE [LARGE SCALE GENOMIC DNA]</scope>
    <source>
        <strain evidence="3">cv. Chardonnay</strain>
        <tissue evidence="2">Leaf</tissue>
    </source>
</reference>
<evidence type="ECO:0000313" key="2">
    <source>
        <dbReference type="EMBL" id="RVW96264.1"/>
    </source>
</evidence>
<accession>A0A438IHT4</accession>
<organism evidence="2 3">
    <name type="scientific">Vitis vinifera</name>
    <name type="common">Grape</name>
    <dbReference type="NCBI Taxonomy" id="29760"/>
    <lineage>
        <taxon>Eukaryota</taxon>
        <taxon>Viridiplantae</taxon>
        <taxon>Streptophyta</taxon>
        <taxon>Embryophyta</taxon>
        <taxon>Tracheophyta</taxon>
        <taxon>Spermatophyta</taxon>
        <taxon>Magnoliopsida</taxon>
        <taxon>eudicotyledons</taxon>
        <taxon>Gunneridae</taxon>
        <taxon>Pentapetalae</taxon>
        <taxon>rosids</taxon>
        <taxon>Vitales</taxon>
        <taxon>Vitaceae</taxon>
        <taxon>Viteae</taxon>
        <taxon>Vitis</taxon>
    </lineage>
</organism>
<dbReference type="AlphaFoldDB" id="A0A438IHT4"/>
<dbReference type="EMBL" id="QGNW01000108">
    <property type="protein sequence ID" value="RVW96264.1"/>
    <property type="molecule type" value="Genomic_DNA"/>
</dbReference>
<evidence type="ECO:0000313" key="3">
    <source>
        <dbReference type="Proteomes" id="UP000288805"/>
    </source>
</evidence>
<name>A0A438IHT4_VITVI</name>
<evidence type="ECO:0000256" key="1">
    <source>
        <dbReference type="SAM" id="MobiDB-lite"/>
    </source>
</evidence>
<proteinExistence type="predicted"/>
<comment type="caution">
    <text evidence="2">The sequence shown here is derived from an EMBL/GenBank/DDBJ whole genome shotgun (WGS) entry which is preliminary data.</text>
</comment>
<dbReference type="Proteomes" id="UP000288805">
    <property type="component" value="Unassembled WGS sequence"/>
</dbReference>
<gene>
    <name evidence="2" type="ORF">CK203_020772</name>
</gene>
<feature type="region of interest" description="Disordered" evidence="1">
    <location>
        <begin position="30"/>
        <end position="62"/>
    </location>
</feature>